<feature type="transmembrane region" description="Helical" evidence="1">
    <location>
        <begin position="42"/>
        <end position="66"/>
    </location>
</feature>
<dbReference type="Proteomes" id="UP000737171">
    <property type="component" value="Unassembled WGS sequence"/>
</dbReference>
<keyword evidence="1" id="KW-1133">Transmembrane helix</keyword>
<feature type="transmembrane region" description="Helical" evidence="1">
    <location>
        <begin position="78"/>
        <end position="98"/>
    </location>
</feature>
<organism evidence="2 3">
    <name type="scientific">Pseudaquabacterium terrae</name>
    <dbReference type="NCBI Taxonomy" id="2732868"/>
    <lineage>
        <taxon>Bacteria</taxon>
        <taxon>Pseudomonadati</taxon>
        <taxon>Pseudomonadota</taxon>
        <taxon>Betaproteobacteria</taxon>
        <taxon>Burkholderiales</taxon>
        <taxon>Sphaerotilaceae</taxon>
        <taxon>Pseudaquabacterium</taxon>
    </lineage>
</organism>
<dbReference type="RefSeq" id="WP_173132383.1">
    <property type="nucleotide sequence ID" value="NZ_JABRWJ010000011.1"/>
</dbReference>
<keyword evidence="1" id="KW-0812">Transmembrane</keyword>
<proteinExistence type="predicted"/>
<sequence>MRRIKHHLAAGRTIAPRIAGAVLIAVTQGAHAGAIQGVVDGVNIIAATVAAVTLALCTVGFGMAGYKIMFDGASFRDVSNKLLGAAVCGGAAAMAAMFV</sequence>
<name>A0ABX2ES93_9BURK</name>
<reference evidence="2 3" key="1">
    <citation type="submission" date="2020-05" db="EMBL/GenBank/DDBJ databases">
        <title>Aquincola sp. isolate from soil.</title>
        <authorList>
            <person name="Han J."/>
            <person name="Kim D.-U."/>
        </authorList>
    </citation>
    <scope>NUCLEOTIDE SEQUENCE [LARGE SCALE GENOMIC DNA]</scope>
    <source>
        <strain evidence="2 3">S2</strain>
    </source>
</reference>
<evidence type="ECO:0000256" key="1">
    <source>
        <dbReference type="SAM" id="Phobius"/>
    </source>
</evidence>
<gene>
    <name evidence="2" type="ORF">HLB44_30715</name>
</gene>
<evidence type="ECO:0000313" key="3">
    <source>
        <dbReference type="Proteomes" id="UP000737171"/>
    </source>
</evidence>
<accession>A0ABX2ES93</accession>
<keyword evidence="1" id="KW-0472">Membrane</keyword>
<evidence type="ECO:0000313" key="2">
    <source>
        <dbReference type="EMBL" id="NRF71366.1"/>
    </source>
</evidence>
<keyword evidence="3" id="KW-1185">Reference proteome</keyword>
<dbReference type="EMBL" id="JABRWJ010000011">
    <property type="protein sequence ID" value="NRF71366.1"/>
    <property type="molecule type" value="Genomic_DNA"/>
</dbReference>
<protein>
    <recommendedName>
        <fullName evidence="4">Conjugal transfer protein TrbC</fullName>
    </recommendedName>
</protein>
<evidence type="ECO:0008006" key="4">
    <source>
        <dbReference type="Google" id="ProtNLM"/>
    </source>
</evidence>
<comment type="caution">
    <text evidence="2">The sequence shown here is derived from an EMBL/GenBank/DDBJ whole genome shotgun (WGS) entry which is preliminary data.</text>
</comment>